<sequence>MNITAYSNTKLMKINEILLLGKYILQRTQYTLINPNIAKSTIPQMKLYGIFLKNIERYYTRASYTQSPILEITLLHCDFAYIGVGSTSSTTPSKPGGKYYVLIDDVRIYHRYTKEFSLWQIYKKFIIPSCNYNDWNNATIMKNHLKNISNESQLLTSIEWKKSIHNMTDATVEFFLYFTKITYLLGKKYDLFKVADRNNTQSYQRSVS</sequence>
<organism evidence="1 2">
    <name type="scientific">Rhizophagus clarus</name>
    <dbReference type="NCBI Taxonomy" id="94130"/>
    <lineage>
        <taxon>Eukaryota</taxon>
        <taxon>Fungi</taxon>
        <taxon>Fungi incertae sedis</taxon>
        <taxon>Mucoromycota</taxon>
        <taxon>Glomeromycotina</taxon>
        <taxon>Glomeromycetes</taxon>
        <taxon>Glomerales</taxon>
        <taxon>Glomeraceae</taxon>
        <taxon>Rhizophagus</taxon>
    </lineage>
</organism>
<protein>
    <submittedName>
        <fullName evidence="1">Uncharacterized protein</fullName>
    </submittedName>
</protein>
<dbReference type="Proteomes" id="UP000615446">
    <property type="component" value="Unassembled WGS sequence"/>
</dbReference>
<gene>
    <name evidence="1" type="ORF">RCL2_002470100</name>
</gene>
<dbReference type="AlphaFoldDB" id="A0A8H3M5H2"/>
<evidence type="ECO:0000313" key="1">
    <source>
        <dbReference type="EMBL" id="GES98141.1"/>
    </source>
</evidence>
<comment type="caution">
    <text evidence="1">The sequence shown here is derived from an EMBL/GenBank/DDBJ whole genome shotgun (WGS) entry which is preliminary data.</text>
</comment>
<name>A0A8H3M5H2_9GLOM</name>
<reference evidence="1" key="1">
    <citation type="submission" date="2019-10" db="EMBL/GenBank/DDBJ databases">
        <title>Conservation and host-specific expression of non-tandemly repeated heterogenous ribosome RNA gene in arbuscular mycorrhizal fungi.</title>
        <authorList>
            <person name="Maeda T."/>
            <person name="Kobayashi Y."/>
            <person name="Nakagawa T."/>
            <person name="Ezawa T."/>
            <person name="Yamaguchi K."/>
            <person name="Bino T."/>
            <person name="Nishimoto Y."/>
            <person name="Shigenobu S."/>
            <person name="Kawaguchi M."/>
        </authorList>
    </citation>
    <scope>NUCLEOTIDE SEQUENCE</scope>
    <source>
        <strain evidence="1">HR1</strain>
    </source>
</reference>
<proteinExistence type="predicted"/>
<dbReference type="EMBL" id="BLAL01000262">
    <property type="protein sequence ID" value="GES98141.1"/>
    <property type="molecule type" value="Genomic_DNA"/>
</dbReference>
<evidence type="ECO:0000313" key="2">
    <source>
        <dbReference type="Proteomes" id="UP000615446"/>
    </source>
</evidence>
<accession>A0A8H3M5H2</accession>